<dbReference type="Proteomes" id="UP001596972">
    <property type="component" value="Unassembled WGS sequence"/>
</dbReference>
<dbReference type="PRINTS" id="PR00081">
    <property type="entry name" value="GDHRDH"/>
</dbReference>
<dbReference type="SMART" id="SM00822">
    <property type="entry name" value="PKS_KR"/>
    <property type="match status" value="1"/>
</dbReference>
<protein>
    <submittedName>
        <fullName evidence="3">SDR family NAD(P)-dependent oxidoreductase</fullName>
        <ecNumber evidence="3">1.1.1.-</ecNumber>
    </submittedName>
</protein>
<proteinExistence type="inferred from homology"/>
<evidence type="ECO:0000313" key="3">
    <source>
        <dbReference type="EMBL" id="MFD0899712.1"/>
    </source>
</evidence>
<dbReference type="PANTHER" id="PTHR42760">
    <property type="entry name" value="SHORT-CHAIN DEHYDROGENASES/REDUCTASES FAMILY MEMBER"/>
    <property type="match status" value="1"/>
</dbReference>
<dbReference type="Pfam" id="PF13561">
    <property type="entry name" value="adh_short_C2"/>
    <property type="match status" value="1"/>
</dbReference>
<dbReference type="PROSITE" id="PS00061">
    <property type="entry name" value="ADH_SHORT"/>
    <property type="match status" value="1"/>
</dbReference>
<name>A0ABW3EHL2_9ACTN</name>
<evidence type="ECO:0000259" key="2">
    <source>
        <dbReference type="SMART" id="SM00822"/>
    </source>
</evidence>
<feature type="domain" description="Ketoreductase" evidence="2">
    <location>
        <begin position="7"/>
        <end position="187"/>
    </location>
</feature>
<dbReference type="CDD" id="cd05233">
    <property type="entry name" value="SDR_c"/>
    <property type="match status" value="1"/>
</dbReference>
<dbReference type="InterPro" id="IPR036291">
    <property type="entry name" value="NAD(P)-bd_dom_sf"/>
</dbReference>
<dbReference type="InterPro" id="IPR020904">
    <property type="entry name" value="Sc_DH/Rdtase_CS"/>
</dbReference>
<organism evidence="3 4">
    <name type="scientific">Actinomadura sediminis</name>
    <dbReference type="NCBI Taxonomy" id="1038904"/>
    <lineage>
        <taxon>Bacteria</taxon>
        <taxon>Bacillati</taxon>
        <taxon>Actinomycetota</taxon>
        <taxon>Actinomycetes</taxon>
        <taxon>Streptosporangiales</taxon>
        <taxon>Thermomonosporaceae</taxon>
        <taxon>Actinomadura</taxon>
    </lineage>
</organism>
<dbReference type="RefSeq" id="WP_378296593.1">
    <property type="nucleotide sequence ID" value="NZ_JBHTJA010000005.1"/>
</dbReference>
<dbReference type="EMBL" id="JBHTJA010000005">
    <property type="protein sequence ID" value="MFD0899712.1"/>
    <property type="molecule type" value="Genomic_DNA"/>
</dbReference>
<evidence type="ECO:0000256" key="1">
    <source>
        <dbReference type="ARBA" id="ARBA00006484"/>
    </source>
</evidence>
<evidence type="ECO:0000313" key="4">
    <source>
        <dbReference type="Proteomes" id="UP001596972"/>
    </source>
</evidence>
<reference evidence="4" key="1">
    <citation type="journal article" date="2019" name="Int. J. Syst. Evol. Microbiol.">
        <title>The Global Catalogue of Microorganisms (GCM) 10K type strain sequencing project: providing services to taxonomists for standard genome sequencing and annotation.</title>
        <authorList>
            <consortium name="The Broad Institute Genomics Platform"/>
            <consortium name="The Broad Institute Genome Sequencing Center for Infectious Disease"/>
            <person name="Wu L."/>
            <person name="Ma J."/>
        </authorList>
    </citation>
    <scope>NUCLEOTIDE SEQUENCE [LARGE SCALE GENOMIC DNA]</scope>
    <source>
        <strain evidence="4">JCM 31202</strain>
    </source>
</reference>
<accession>A0ABW3EHL2</accession>
<dbReference type="PANTHER" id="PTHR42760:SF50">
    <property type="entry name" value="SHORT-CHAIN DEHYDROGENASE-RELATED"/>
    <property type="match status" value="1"/>
</dbReference>
<dbReference type="InterPro" id="IPR002347">
    <property type="entry name" value="SDR_fam"/>
</dbReference>
<dbReference type="GO" id="GO:0016491">
    <property type="term" value="F:oxidoreductase activity"/>
    <property type="evidence" value="ECO:0007669"/>
    <property type="project" value="UniProtKB-KW"/>
</dbReference>
<keyword evidence="3" id="KW-0560">Oxidoreductase</keyword>
<keyword evidence="4" id="KW-1185">Reference proteome</keyword>
<gene>
    <name evidence="3" type="ORF">ACFQ11_04875</name>
</gene>
<dbReference type="SUPFAM" id="SSF51735">
    <property type="entry name" value="NAD(P)-binding Rossmann-fold domains"/>
    <property type="match status" value="1"/>
</dbReference>
<comment type="caution">
    <text evidence="3">The sequence shown here is derived from an EMBL/GenBank/DDBJ whole genome shotgun (WGS) entry which is preliminary data.</text>
</comment>
<dbReference type="Gene3D" id="3.40.50.720">
    <property type="entry name" value="NAD(P)-binding Rossmann-like Domain"/>
    <property type="match status" value="1"/>
</dbReference>
<dbReference type="InterPro" id="IPR057326">
    <property type="entry name" value="KR_dom"/>
</dbReference>
<dbReference type="EC" id="1.1.1.-" evidence="3"/>
<sequence>MKRYDGVKVLLTGAASGIGRATAIRLASEGARLYGVDLSADGLAGTAAAITGPGTIATRVADVTDEPAVIDAVRDAAGTLGGIDVLVNVAGIHKTTPLADLTVADLTRLFQVNVVGTALFCREAAPHLPDGTGAIVNVASLSAVQGNPYMSAYSASKGAVLSFSLSLAAELSPRRIRVLSISPGGVDTPLTRAPGMFPEGVDPTYFGRLAPPFGPGRAEQIAAVIAYAGSSDAAYQTGVDLRVDGGSHM</sequence>
<comment type="similarity">
    <text evidence="1">Belongs to the short-chain dehydrogenases/reductases (SDR) family.</text>
</comment>
<dbReference type="PRINTS" id="PR00080">
    <property type="entry name" value="SDRFAMILY"/>
</dbReference>